<protein>
    <submittedName>
        <fullName evidence="1">Uncharacterized protein</fullName>
    </submittedName>
</protein>
<accession>A0AAW8Q1A1</accession>
<name>A0AAW8Q1A1_VIBPH</name>
<dbReference type="RefSeq" id="WP_311020546.1">
    <property type="nucleotide sequence ID" value="NZ_JAUHGG010000003.1"/>
</dbReference>
<organism evidence="1 2">
    <name type="scientific">Vibrio parahaemolyticus</name>
    <dbReference type="NCBI Taxonomy" id="670"/>
    <lineage>
        <taxon>Bacteria</taxon>
        <taxon>Pseudomonadati</taxon>
        <taxon>Pseudomonadota</taxon>
        <taxon>Gammaproteobacteria</taxon>
        <taxon>Vibrionales</taxon>
        <taxon>Vibrionaceae</taxon>
        <taxon>Vibrio</taxon>
    </lineage>
</organism>
<proteinExistence type="predicted"/>
<dbReference type="Proteomes" id="UP001253193">
    <property type="component" value="Unassembled WGS sequence"/>
</dbReference>
<reference evidence="1" key="1">
    <citation type="submission" date="2023-06" db="EMBL/GenBank/DDBJ databases">
        <title>Genomic Diversity of Vibrio spp. and Metagenomic Analysis of Pathogens in Florida Gulf Coastal Waters Following Hurricane Ian.</title>
        <authorList>
            <person name="Brumfield K.D."/>
        </authorList>
    </citation>
    <scope>NUCLEOTIDE SEQUENCE</scope>
    <source>
        <strain evidence="1">WBS2B-138</strain>
    </source>
</reference>
<comment type="caution">
    <text evidence="1">The sequence shown here is derived from an EMBL/GenBank/DDBJ whole genome shotgun (WGS) entry which is preliminary data.</text>
</comment>
<sequence>MIELIVVGALMATASVFVLSQYITNRDYKAGVKEATLANELLNEAIMLHPANSMIKPFLYPLSSSQETDRNDAIVREGFDSIPSTDLKIVLNKYFKNEINAHKKAITFTPNGQFLGLSTEVTSKDTCSGLISDIRSTSWQRITINGATVQIQGAQAQDLATLCSDNATETYTYTLQYCYETAALPCT</sequence>
<evidence type="ECO:0000313" key="1">
    <source>
        <dbReference type="EMBL" id="MDS1821633.1"/>
    </source>
</evidence>
<dbReference type="AlphaFoldDB" id="A0AAW8Q1A1"/>
<dbReference type="Gene3D" id="3.30.1690.10">
    <property type="entry name" value="TcpA-like pilin"/>
    <property type="match status" value="1"/>
</dbReference>
<gene>
    <name evidence="1" type="ORF">QX249_13245</name>
</gene>
<dbReference type="EMBL" id="JAUHGG010000003">
    <property type="protein sequence ID" value="MDS1821633.1"/>
    <property type="molecule type" value="Genomic_DNA"/>
</dbReference>
<evidence type="ECO:0000313" key="2">
    <source>
        <dbReference type="Proteomes" id="UP001253193"/>
    </source>
</evidence>